<protein>
    <submittedName>
        <fullName evidence="2">Uncharacterized protein</fullName>
    </submittedName>
</protein>
<keyword evidence="3" id="KW-1185">Reference proteome</keyword>
<feature type="chain" id="PRO_5032553329" evidence="1">
    <location>
        <begin position="20"/>
        <end position="210"/>
    </location>
</feature>
<name>A0A835LC08_9MAGN</name>
<evidence type="ECO:0000256" key="1">
    <source>
        <dbReference type="SAM" id="SignalP"/>
    </source>
</evidence>
<evidence type="ECO:0000313" key="2">
    <source>
        <dbReference type="EMBL" id="KAF9589868.1"/>
    </source>
</evidence>
<keyword evidence="1" id="KW-0732">Signal</keyword>
<proteinExistence type="predicted"/>
<gene>
    <name evidence="2" type="ORF">IFM89_029108</name>
</gene>
<feature type="signal peptide" evidence="1">
    <location>
        <begin position="1"/>
        <end position="19"/>
    </location>
</feature>
<comment type="caution">
    <text evidence="2">The sequence shown here is derived from an EMBL/GenBank/DDBJ whole genome shotgun (WGS) entry which is preliminary data.</text>
</comment>
<dbReference type="Proteomes" id="UP000631114">
    <property type="component" value="Unassembled WGS sequence"/>
</dbReference>
<organism evidence="2 3">
    <name type="scientific">Coptis chinensis</name>
    <dbReference type="NCBI Taxonomy" id="261450"/>
    <lineage>
        <taxon>Eukaryota</taxon>
        <taxon>Viridiplantae</taxon>
        <taxon>Streptophyta</taxon>
        <taxon>Embryophyta</taxon>
        <taxon>Tracheophyta</taxon>
        <taxon>Spermatophyta</taxon>
        <taxon>Magnoliopsida</taxon>
        <taxon>Ranunculales</taxon>
        <taxon>Ranunculaceae</taxon>
        <taxon>Coptidoideae</taxon>
        <taxon>Coptis</taxon>
    </lineage>
</organism>
<dbReference type="EMBL" id="JADFTS010000009">
    <property type="protein sequence ID" value="KAF9589868.1"/>
    <property type="molecule type" value="Genomic_DNA"/>
</dbReference>
<accession>A0A835LC08</accession>
<dbReference type="AlphaFoldDB" id="A0A835LC08"/>
<dbReference type="OrthoDB" id="18170at2759"/>
<sequence length="210" mass="23684">MSQVLVVKVILLIFEAVTGLKMNMAKTSLFAVSEIDNFEDLARVMGCEVMKLSCRNLELPLEATYKSKTVWDLVIEMVQQRSITLATPPRNLPDFKMLLLFGCGSVLLGGAECTWNNLLNRKIDSKVQGVRDCFCHLLFCGCWLLSLPFLSRNIFFLVEGSDALCEKKCFGGGLQKTYMIETTLRIRYGNADLQQPLHYNPKSLEYEGPP</sequence>
<evidence type="ECO:0000313" key="3">
    <source>
        <dbReference type="Proteomes" id="UP000631114"/>
    </source>
</evidence>
<reference evidence="2 3" key="1">
    <citation type="submission" date="2020-10" db="EMBL/GenBank/DDBJ databases">
        <title>The Coptis chinensis genome and diversification of protoberbering-type alkaloids.</title>
        <authorList>
            <person name="Wang B."/>
            <person name="Shu S."/>
            <person name="Song C."/>
            <person name="Liu Y."/>
        </authorList>
    </citation>
    <scope>NUCLEOTIDE SEQUENCE [LARGE SCALE GENOMIC DNA]</scope>
    <source>
        <strain evidence="2">HL-2020</strain>
        <tissue evidence="2">Leaf</tissue>
    </source>
</reference>